<feature type="region of interest" description="Disordered" evidence="1">
    <location>
        <begin position="1"/>
        <end position="26"/>
    </location>
</feature>
<sequence>MSVRVSVVQGMDEDDGEEGKRGNPGRFSRLVWSDEDTFKLNGTINRHNCVYWANENPHIFQEKAVNFPGLTVWYALSSRGIIGPYFFEGTVTGEKYLQMLETTIPRLNDLFDNENGFYFQQDGAPAHFHVNVKNFLDRTLNQRWIERRESPAAFPPRFSDLTPPDFCLWGALKNTVYATNTGGTETLFRLDHLARQFRLTMCDFVKCEVIEKEDVTRKKQKLQAGRQAGRQAKALACRSGVTVGRGFDSRLGWLSDDLAMDDEETESKDEKGFSILSEEFELALKEMKNGKVTGVDGIPTELVNAWVKTTS</sequence>
<reference evidence="2 3" key="1">
    <citation type="journal article" date="2022" name="Allergy">
        <title>Genome assembly and annotation of Periplaneta americana reveal a comprehensive cockroach allergen profile.</title>
        <authorList>
            <person name="Wang L."/>
            <person name="Xiong Q."/>
            <person name="Saelim N."/>
            <person name="Wang L."/>
            <person name="Nong W."/>
            <person name="Wan A.T."/>
            <person name="Shi M."/>
            <person name="Liu X."/>
            <person name="Cao Q."/>
            <person name="Hui J.H.L."/>
            <person name="Sookrung N."/>
            <person name="Leung T.F."/>
            <person name="Tungtrongchitr A."/>
            <person name="Tsui S.K.W."/>
        </authorList>
    </citation>
    <scope>NUCLEOTIDE SEQUENCE [LARGE SCALE GENOMIC DNA]</scope>
    <source>
        <strain evidence="2">PWHHKU_190912</strain>
    </source>
</reference>
<dbReference type="InterPro" id="IPR036397">
    <property type="entry name" value="RNaseH_sf"/>
</dbReference>
<dbReference type="Proteomes" id="UP001148838">
    <property type="component" value="Unassembled WGS sequence"/>
</dbReference>
<dbReference type="EMBL" id="JAJSOF020000029">
    <property type="protein sequence ID" value="KAJ4432746.1"/>
    <property type="molecule type" value="Genomic_DNA"/>
</dbReference>
<dbReference type="PANTHER" id="PTHR47326:SF1">
    <property type="entry name" value="HTH PSQ-TYPE DOMAIN-CONTAINING PROTEIN"/>
    <property type="match status" value="1"/>
</dbReference>
<evidence type="ECO:0000313" key="2">
    <source>
        <dbReference type="EMBL" id="KAJ4432746.1"/>
    </source>
</evidence>
<name>A0ABQ8SF48_PERAM</name>
<evidence type="ECO:0000256" key="1">
    <source>
        <dbReference type="SAM" id="MobiDB-lite"/>
    </source>
</evidence>
<protein>
    <submittedName>
        <fullName evidence="2">Uncharacterized protein</fullName>
    </submittedName>
</protein>
<accession>A0ABQ8SF48</accession>
<gene>
    <name evidence="2" type="ORF">ANN_21384</name>
</gene>
<proteinExistence type="predicted"/>
<dbReference type="Gene3D" id="3.30.420.10">
    <property type="entry name" value="Ribonuclease H-like superfamily/Ribonuclease H"/>
    <property type="match status" value="1"/>
</dbReference>
<evidence type="ECO:0000313" key="3">
    <source>
        <dbReference type="Proteomes" id="UP001148838"/>
    </source>
</evidence>
<keyword evidence="3" id="KW-1185">Reference proteome</keyword>
<organism evidence="2 3">
    <name type="scientific">Periplaneta americana</name>
    <name type="common">American cockroach</name>
    <name type="synonym">Blatta americana</name>
    <dbReference type="NCBI Taxonomy" id="6978"/>
    <lineage>
        <taxon>Eukaryota</taxon>
        <taxon>Metazoa</taxon>
        <taxon>Ecdysozoa</taxon>
        <taxon>Arthropoda</taxon>
        <taxon>Hexapoda</taxon>
        <taxon>Insecta</taxon>
        <taxon>Pterygota</taxon>
        <taxon>Neoptera</taxon>
        <taxon>Polyneoptera</taxon>
        <taxon>Dictyoptera</taxon>
        <taxon>Blattodea</taxon>
        <taxon>Blattoidea</taxon>
        <taxon>Blattidae</taxon>
        <taxon>Blattinae</taxon>
        <taxon>Periplaneta</taxon>
    </lineage>
</organism>
<dbReference type="PANTHER" id="PTHR47326">
    <property type="entry name" value="TRANSPOSABLE ELEMENT TC3 TRANSPOSASE-LIKE PROTEIN"/>
    <property type="match status" value="1"/>
</dbReference>
<comment type="caution">
    <text evidence="2">The sequence shown here is derived from an EMBL/GenBank/DDBJ whole genome shotgun (WGS) entry which is preliminary data.</text>
</comment>